<feature type="domain" description="BTB" evidence="2">
    <location>
        <begin position="92"/>
        <end position="160"/>
    </location>
</feature>
<dbReference type="CDD" id="cd18186">
    <property type="entry name" value="BTB_POZ_ZBTB_KLHL-like"/>
    <property type="match status" value="1"/>
</dbReference>
<evidence type="ECO:0000259" key="2">
    <source>
        <dbReference type="PROSITE" id="PS50097"/>
    </source>
</evidence>
<sequence length="204" mass="23350">MPSTRRTRSSSPGHVPRRPHHVLSPLRPSIPERHSQLEWGKDIVETSTPIHRDVVSLAPSAIYEVPSSGSKDSSSPVPQSLDWTKHPKYYFSDGSLLCRVGTTLYNLHRHFFDQHSVFFHRLFTSVNMGDEQPIVLSDVQTKDFDHFLTIFYPTHYTKPDLTTVEEWTSVLILATKWAFDDIRTLAIEQLTTLASSHRQSSPRD</sequence>
<proteinExistence type="predicted"/>
<dbReference type="SUPFAM" id="SSF54695">
    <property type="entry name" value="POZ domain"/>
    <property type="match status" value="1"/>
</dbReference>
<name>A0A9W8MST4_9AGAR</name>
<dbReference type="InterPro" id="IPR011333">
    <property type="entry name" value="SKP1/BTB/POZ_sf"/>
</dbReference>
<dbReference type="PROSITE" id="PS50097">
    <property type="entry name" value="BTB"/>
    <property type="match status" value="1"/>
</dbReference>
<keyword evidence="4" id="KW-1185">Reference proteome</keyword>
<comment type="caution">
    <text evidence="3">The sequence shown here is derived from an EMBL/GenBank/DDBJ whole genome shotgun (WGS) entry which is preliminary data.</text>
</comment>
<dbReference type="OrthoDB" id="3223099at2759"/>
<evidence type="ECO:0000256" key="1">
    <source>
        <dbReference type="SAM" id="MobiDB-lite"/>
    </source>
</evidence>
<dbReference type="Proteomes" id="UP001148786">
    <property type="component" value="Unassembled WGS sequence"/>
</dbReference>
<feature type="region of interest" description="Disordered" evidence="1">
    <location>
        <begin position="1"/>
        <end position="31"/>
    </location>
</feature>
<dbReference type="AlphaFoldDB" id="A0A9W8MST4"/>
<protein>
    <recommendedName>
        <fullName evidence="2">BTB domain-containing protein</fullName>
    </recommendedName>
</protein>
<reference evidence="3" key="1">
    <citation type="submission" date="2022-07" db="EMBL/GenBank/DDBJ databases">
        <title>Genome Sequence of Agrocybe chaxingu.</title>
        <authorList>
            <person name="Buettner E."/>
        </authorList>
    </citation>
    <scope>NUCLEOTIDE SEQUENCE</scope>
    <source>
        <strain evidence="3">MP-N11</strain>
    </source>
</reference>
<organism evidence="3 4">
    <name type="scientific">Agrocybe chaxingu</name>
    <dbReference type="NCBI Taxonomy" id="84603"/>
    <lineage>
        <taxon>Eukaryota</taxon>
        <taxon>Fungi</taxon>
        <taxon>Dikarya</taxon>
        <taxon>Basidiomycota</taxon>
        <taxon>Agaricomycotina</taxon>
        <taxon>Agaricomycetes</taxon>
        <taxon>Agaricomycetidae</taxon>
        <taxon>Agaricales</taxon>
        <taxon>Agaricineae</taxon>
        <taxon>Strophariaceae</taxon>
        <taxon>Agrocybe</taxon>
    </lineage>
</organism>
<gene>
    <name evidence="3" type="ORF">NLJ89_g10252</name>
</gene>
<accession>A0A9W8MST4</accession>
<dbReference type="EMBL" id="JANKHO010001812">
    <property type="protein sequence ID" value="KAJ3498186.1"/>
    <property type="molecule type" value="Genomic_DNA"/>
</dbReference>
<evidence type="ECO:0000313" key="3">
    <source>
        <dbReference type="EMBL" id="KAJ3498186.1"/>
    </source>
</evidence>
<evidence type="ECO:0000313" key="4">
    <source>
        <dbReference type="Proteomes" id="UP001148786"/>
    </source>
</evidence>
<dbReference type="Pfam" id="PF00651">
    <property type="entry name" value="BTB"/>
    <property type="match status" value="1"/>
</dbReference>
<dbReference type="Gene3D" id="3.30.710.10">
    <property type="entry name" value="Potassium Channel Kv1.1, Chain A"/>
    <property type="match status" value="1"/>
</dbReference>
<dbReference type="InterPro" id="IPR000210">
    <property type="entry name" value="BTB/POZ_dom"/>
</dbReference>